<protein>
    <recommendedName>
        <fullName evidence="6">DUF4124 domain-containing protein</fullName>
    </recommendedName>
</protein>
<feature type="chain" id="PRO_5015358161" description="DUF4124 domain-containing protein" evidence="3">
    <location>
        <begin position="19"/>
        <end position="166"/>
    </location>
</feature>
<name>A0A2R5F5B9_9PROT</name>
<keyword evidence="1" id="KW-0175">Coiled coil</keyword>
<feature type="region of interest" description="Disordered" evidence="2">
    <location>
        <begin position="102"/>
        <end position="128"/>
    </location>
</feature>
<evidence type="ECO:0000256" key="1">
    <source>
        <dbReference type="SAM" id="Coils"/>
    </source>
</evidence>
<evidence type="ECO:0000313" key="5">
    <source>
        <dbReference type="Proteomes" id="UP000245081"/>
    </source>
</evidence>
<feature type="coiled-coil region" evidence="1">
    <location>
        <begin position="134"/>
        <end position="161"/>
    </location>
</feature>
<evidence type="ECO:0000256" key="2">
    <source>
        <dbReference type="SAM" id="MobiDB-lite"/>
    </source>
</evidence>
<reference evidence="4 5" key="1">
    <citation type="journal article" date="2018" name="Environ. Microbiol.">
        <title>Isolation and genomic characterization of Novimethylophilus kurashikiensis gen. nov. sp. nov., a new lanthanide-dependent methylotrophic species of Methylophilaceae.</title>
        <authorList>
            <person name="Lv H."/>
            <person name="Sahin N."/>
            <person name="Tani A."/>
        </authorList>
    </citation>
    <scope>NUCLEOTIDE SEQUENCE [LARGE SCALE GENOMIC DNA]</scope>
    <source>
        <strain evidence="4 5">La2-4</strain>
    </source>
</reference>
<evidence type="ECO:0000256" key="3">
    <source>
        <dbReference type="SAM" id="SignalP"/>
    </source>
</evidence>
<dbReference type="OrthoDB" id="8547929at2"/>
<accession>A0A2R5F5B9</accession>
<feature type="signal peptide" evidence="3">
    <location>
        <begin position="1"/>
        <end position="18"/>
    </location>
</feature>
<evidence type="ECO:0000313" key="4">
    <source>
        <dbReference type="EMBL" id="GBG13527.1"/>
    </source>
</evidence>
<organism evidence="4 5">
    <name type="scientific">Novimethylophilus kurashikiensis</name>
    <dbReference type="NCBI Taxonomy" id="1825523"/>
    <lineage>
        <taxon>Bacteria</taxon>
        <taxon>Pseudomonadati</taxon>
        <taxon>Pseudomonadota</taxon>
        <taxon>Betaproteobacteria</taxon>
        <taxon>Nitrosomonadales</taxon>
        <taxon>Methylophilaceae</taxon>
        <taxon>Novimethylophilus</taxon>
    </lineage>
</organism>
<evidence type="ECO:0008006" key="6">
    <source>
        <dbReference type="Google" id="ProtNLM"/>
    </source>
</evidence>
<comment type="caution">
    <text evidence="4">The sequence shown here is derived from an EMBL/GenBank/DDBJ whole genome shotgun (WGS) entry which is preliminary data.</text>
</comment>
<dbReference type="AlphaFoldDB" id="A0A2R5F5B9"/>
<keyword evidence="5" id="KW-1185">Reference proteome</keyword>
<gene>
    <name evidence="4" type="ORF">NMK_1078</name>
</gene>
<proteinExistence type="predicted"/>
<sequence>MKILPFFLSLAFAMPVWADTCKYQDADGHIIYSNIPMKGVKKLSCFGSDGSSSGGAAPRASQPTPSNFPKVDAGTQKQRDDTRRKILQDELASEQVALEQAKKAYAEGESDPETFKTTIVGKDGKSQTVTRRNVAAFDEKMKKLQDDVDLHQKNIEMLQKELSGLR</sequence>
<dbReference type="Proteomes" id="UP000245081">
    <property type="component" value="Unassembled WGS sequence"/>
</dbReference>
<dbReference type="EMBL" id="BDOQ01000003">
    <property type="protein sequence ID" value="GBG13527.1"/>
    <property type="molecule type" value="Genomic_DNA"/>
</dbReference>
<keyword evidence="3" id="KW-0732">Signal</keyword>
<feature type="region of interest" description="Disordered" evidence="2">
    <location>
        <begin position="51"/>
        <end position="83"/>
    </location>
</feature>
<dbReference type="RefSeq" id="WP_109014718.1">
    <property type="nucleotide sequence ID" value="NZ_BDOQ01000003.1"/>
</dbReference>